<gene>
    <name evidence="2" type="ORF">RGF97_20990</name>
</gene>
<evidence type="ECO:0000256" key="1">
    <source>
        <dbReference type="SAM" id="MobiDB-lite"/>
    </source>
</evidence>
<evidence type="ECO:0000313" key="3">
    <source>
        <dbReference type="Proteomes" id="UP001250858"/>
    </source>
</evidence>
<accession>A0ABY9RXA8</accession>
<proteinExistence type="predicted"/>
<feature type="region of interest" description="Disordered" evidence="1">
    <location>
        <begin position="106"/>
        <end position="174"/>
    </location>
</feature>
<dbReference type="Proteomes" id="UP001250858">
    <property type="component" value="Chromosome"/>
</dbReference>
<feature type="compositionally biased region" description="Basic and acidic residues" evidence="1">
    <location>
        <begin position="160"/>
        <end position="174"/>
    </location>
</feature>
<dbReference type="RefSeq" id="WP_309549150.1">
    <property type="nucleotide sequence ID" value="NZ_CP133762.1"/>
</dbReference>
<evidence type="ECO:0000313" key="2">
    <source>
        <dbReference type="EMBL" id="WMX46803.1"/>
    </source>
</evidence>
<keyword evidence="3" id="KW-1185">Reference proteome</keyword>
<organism evidence="2 3">
    <name type="scientific">Streptomyces roseicoloratus</name>
    <dbReference type="NCBI Taxonomy" id="2508722"/>
    <lineage>
        <taxon>Bacteria</taxon>
        <taxon>Bacillati</taxon>
        <taxon>Actinomycetota</taxon>
        <taxon>Actinomycetes</taxon>
        <taxon>Kitasatosporales</taxon>
        <taxon>Streptomycetaceae</taxon>
        <taxon>Streptomyces</taxon>
    </lineage>
</organism>
<dbReference type="EMBL" id="CP133762">
    <property type="protein sequence ID" value="WMX46803.1"/>
    <property type="molecule type" value="Genomic_DNA"/>
</dbReference>
<protein>
    <submittedName>
        <fullName evidence="2">Uncharacterized protein</fullName>
    </submittedName>
</protein>
<name>A0ABY9RXA8_9ACTN</name>
<sequence length="219" mass="23368">MQPAARGQGRQRGCHAVFGRRQGVAGELLAVEVLDDGPDRCEDRLVRGPLGAVHGAPGGLLARVQAPEPGGRGQLPVHPLQLRAHDAGAGGADPLERVRQGVAEHVEEGRRAARRHQGGQRFGGGRERAQDAGAPGPEQGRGRPGQRGERRRQGGVQFLERGRAGREAHPGEVVRRDMDAQCRPPCPHPHAARHLVFHKPFGQVLKPRTTAGPAPSMPV</sequence>
<reference evidence="2 3" key="1">
    <citation type="submission" date="2023-09" db="EMBL/GenBank/DDBJ databases">
        <title>Complete genome of Streptomyces roseicoloratus T14.</title>
        <authorList>
            <person name="Bashizi T."/>
            <person name="Kim M.-J."/>
            <person name="Lee G."/>
            <person name="Tagele S.B."/>
            <person name="Shin J.-H."/>
        </authorList>
    </citation>
    <scope>NUCLEOTIDE SEQUENCE [LARGE SCALE GENOMIC DNA]</scope>
    <source>
        <strain evidence="2 3">T14</strain>
    </source>
</reference>